<accession>A0A0G4ARR0</accession>
<feature type="transmembrane region" description="Helical" evidence="7">
    <location>
        <begin position="265"/>
        <end position="284"/>
    </location>
</feature>
<dbReference type="InterPro" id="IPR036291">
    <property type="entry name" value="NAD(P)-bd_dom_sf"/>
</dbReference>
<dbReference type="Proteomes" id="UP000035656">
    <property type="component" value="Chromosome"/>
</dbReference>
<keyword evidence="6 7" id="KW-0472">Membrane</keyword>
<keyword evidence="3" id="KW-0813">Transport</keyword>
<feature type="transmembrane region" description="Helical" evidence="7">
    <location>
        <begin position="175"/>
        <end position="196"/>
    </location>
</feature>
<dbReference type="STRING" id="1619007.UX70_C0001G0487"/>
<dbReference type="Pfam" id="PF00999">
    <property type="entry name" value="Na_H_Exchanger"/>
    <property type="match status" value="1"/>
</dbReference>
<reference evidence="9 10" key="1">
    <citation type="journal article" date="2015" name="Nature">
        <title>rRNA introns, odd ribosomes, and small enigmatic genomes across a large radiation of phyla.</title>
        <authorList>
            <person name="Brown C.T."/>
            <person name="Hug L.A."/>
            <person name="Thomas B.C."/>
            <person name="Sharon I."/>
            <person name="Castelle C.J."/>
            <person name="Singh A."/>
            <person name="Wilkins M.J."/>
            <person name="Williams K.H."/>
            <person name="Banfield J.F."/>
        </authorList>
    </citation>
    <scope>NUCLEOTIDE SEQUENCE [LARGE SCALE GENOMIC DNA]</scope>
</reference>
<evidence type="ECO:0000313" key="10">
    <source>
        <dbReference type="Proteomes" id="UP000035656"/>
    </source>
</evidence>
<feature type="transmembrane region" description="Helical" evidence="7">
    <location>
        <begin position="290"/>
        <end position="312"/>
    </location>
</feature>
<dbReference type="GO" id="GO:0015297">
    <property type="term" value="F:antiporter activity"/>
    <property type="evidence" value="ECO:0007669"/>
    <property type="project" value="InterPro"/>
</dbReference>
<dbReference type="Gene3D" id="1.20.1530.20">
    <property type="match status" value="1"/>
</dbReference>
<feature type="transmembrane region" description="Helical" evidence="7">
    <location>
        <begin position="208"/>
        <end position="228"/>
    </location>
</feature>
<feature type="transmembrane region" description="Helical" evidence="7">
    <location>
        <begin position="234"/>
        <end position="253"/>
    </location>
</feature>
<comment type="similarity">
    <text evidence="2">Belongs to the monovalent cation:proton antiporter 2 (CPA2) transporter (TC 2.A.37) family.</text>
</comment>
<dbReference type="SUPFAM" id="SSF51735">
    <property type="entry name" value="NAD(P)-binding Rossmann-fold domains"/>
    <property type="match status" value="1"/>
</dbReference>
<proteinExistence type="inferred from homology"/>
<gene>
    <name evidence="9" type="ORF">UX70_C0001G0487</name>
</gene>
<feature type="domain" description="RCK N-terminal" evidence="8">
    <location>
        <begin position="406"/>
        <end position="523"/>
    </location>
</feature>
<evidence type="ECO:0000256" key="3">
    <source>
        <dbReference type="ARBA" id="ARBA00022448"/>
    </source>
</evidence>
<feature type="transmembrane region" description="Helical" evidence="7">
    <location>
        <begin position="6"/>
        <end position="22"/>
    </location>
</feature>
<dbReference type="GO" id="GO:1902600">
    <property type="term" value="P:proton transmembrane transport"/>
    <property type="evidence" value="ECO:0007669"/>
    <property type="project" value="InterPro"/>
</dbReference>
<protein>
    <submittedName>
        <fullName evidence="9">Sodium/hydrogen exchanger</fullName>
    </submittedName>
</protein>
<feature type="transmembrane region" description="Helical" evidence="7">
    <location>
        <begin position="354"/>
        <end position="373"/>
    </location>
</feature>
<evidence type="ECO:0000313" key="9">
    <source>
        <dbReference type="EMBL" id="AKM78209.1"/>
    </source>
</evidence>
<evidence type="ECO:0000256" key="5">
    <source>
        <dbReference type="ARBA" id="ARBA00022989"/>
    </source>
</evidence>
<comment type="subcellular location">
    <subcellularLocation>
        <location evidence="1">Membrane</location>
        <topology evidence="1">Multi-pass membrane protein</topology>
    </subcellularLocation>
</comment>
<evidence type="ECO:0000256" key="6">
    <source>
        <dbReference type="ARBA" id="ARBA00023136"/>
    </source>
</evidence>
<evidence type="ECO:0000256" key="1">
    <source>
        <dbReference type="ARBA" id="ARBA00004141"/>
    </source>
</evidence>
<dbReference type="InterPro" id="IPR038770">
    <property type="entry name" value="Na+/solute_symporter_sf"/>
</dbReference>
<evidence type="ECO:0000256" key="4">
    <source>
        <dbReference type="ARBA" id="ARBA00022692"/>
    </source>
</evidence>
<dbReference type="InterPro" id="IPR003148">
    <property type="entry name" value="RCK_N"/>
</dbReference>
<name>A0A0G4ARR0_9BACT</name>
<feature type="transmembrane region" description="Helical" evidence="7">
    <location>
        <begin position="85"/>
        <end position="109"/>
    </location>
</feature>
<dbReference type="AlphaFoldDB" id="A0A0G4ARR0"/>
<organism evidence="9 10">
    <name type="scientific">Candidatus Wolfebacteria bacterium GW2011_GWB1_47_1</name>
    <dbReference type="NCBI Taxonomy" id="1619007"/>
    <lineage>
        <taxon>Bacteria</taxon>
        <taxon>Candidatus Wolfeibacteriota</taxon>
    </lineage>
</organism>
<evidence type="ECO:0000259" key="8">
    <source>
        <dbReference type="PROSITE" id="PS51201"/>
    </source>
</evidence>
<dbReference type="PANTHER" id="PTHR42751:SF3">
    <property type="entry name" value="SODIUM_GLUTAMATE SYMPORTER"/>
    <property type="match status" value="1"/>
</dbReference>
<dbReference type="Gene3D" id="3.40.50.720">
    <property type="entry name" value="NAD(P)-binding Rossmann-like Domain"/>
    <property type="match status" value="1"/>
</dbReference>
<dbReference type="EMBL" id="CP011209">
    <property type="protein sequence ID" value="AKM78209.1"/>
    <property type="molecule type" value="Genomic_DNA"/>
</dbReference>
<dbReference type="PANTHER" id="PTHR42751">
    <property type="entry name" value="SODIUM/HYDROGEN EXCHANGER FAMILY/TRKA DOMAIN PROTEIN"/>
    <property type="match status" value="1"/>
</dbReference>
<dbReference type="GO" id="GO:0006813">
    <property type="term" value="P:potassium ion transport"/>
    <property type="evidence" value="ECO:0007669"/>
    <property type="project" value="InterPro"/>
</dbReference>
<feature type="transmembrane region" description="Helical" evidence="7">
    <location>
        <begin position="146"/>
        <end position="169"/>
    </location>
</feature>
<keyword evidence="4 7" id="KW-0812">Transmembrane</keyword>
<dbReference type="PROSITE" id="PS51201">
    <property type="entry name" value="RCK_N"/>
    <property type="match status" value="1"/>
</dbReference>
<dbReference type="KEGG" id="pwo:UX70_C0001G0487"/>
<feature type="transmembrane region" description="Helical" evidence="7">
    <location>
        <begin position="29"/>
        <end position="48"/>
    </location>
</feature>
<feature type="transmembrane region" description="Helical" evidence="7">
    <location>
        <begin position="115"/>
        <end position="134"/>
    </location>
</feature>
<dbReference type="Pfam" id="PF02254">
    <property type="entry name" value="TrkA_N"/>
    <property type="match status" value="1"/>
</dbReference>
<sequence>MGTGILELAVVVLIATMLGIIARLFKQPLILAFIGTGIIISHLGLFHLNNAETLRIFSDLGIMFLLFLVGLEIDFKSLKLIGKPSFVIGGAQIALTFALGFLLSTLFHFSPVESAYIAIALTLSSTVIVIKMLSEKKDTGSLYGKLSVGLLLIQDMVVILILVLLSGIASGTGFMPMQLALTIGKAALLFGATILIGRKVIPVIFDKIALSQELTFFSSLSWAFIVAATVSHPAIGFPIEVGGLLAGISLSSSSHQFQIVSKIKYLRDFFILIFFVILGSSLVFSSYTNIILPLMAFTLFVLIIKPLVILAIMGAMGYRKKTSFFTGMTIAQVSEFSLVLASIGMKLGHLSTEIVAIITGATILSIAVSTYLVTHAEPIYQRLIPLLSLFQRKNLSEKISEDEEFAKPIILIGAHRIGQSIAFNLKKEDVLVIDFDPEIIHFLKKYGYTYLFGDIDDEEILEKANLHNARLVISTTSDFKNNDMLIKEVTTLKKQGCNIKIIVRSDDEKEVERLYQHGADYVIFPHFTSGQYLGRSIAIDPHMKLLDDLKEWDLKLIKKLSSHVE</sequence>
<evidence type="ECO:0000256" key="7">
    <source>
        <dbReference type="SAM" id="Phobius"/>
    </source>
</evidence>
<evidence type="ECO:0000256" key="2">
    <source>
        <dbReference type="ARBA" id="ARBA00005551"/>
    </source>
</evidence>
<keyword evidence="5 7" id="KW-1133">Transmembrane helix</keyword>
<feature type="transmembrane region" description="Helical" evidence="7">
    <location>
        <begin position="54"/>
        <end position="73"/>
    </location>
</feature>
<dbReference type="GO" id="GO:0016020">
    <property type="term" value="C:membrane"/>
    <property type="evidence" value="ECO:0007669"/>
    <property type="project" value="UniProtKB-SubCell"/>
</dbReference>
<dbReference type="InterPro" id="IPR006153">
    <property type="entry name" value="Cation/H_exchanger_TM"/>
</dbReference>